<feature type="domain" description="Integrase catalytic" evidence="3">
    <location>
        <begin position="37"/>
        <end position="209"/>
    </location>
</feature>
<dbReference type="PANTHER" id="PTHR11439">
    <property type="entry name" value="GAG-POL-RELATED RETROTRANSPOSON"/>
    <property type="match status" value="1"/>
</dbReference>
<dbReference type="PANTHER" id="PTHR11439:SF483">
    <property type="entry name" value="PEPTIDE SYNTHASE GLIP-LIKE, PUTATIVE (AFU_ORTHOLOGUE AFUA_3G12920)-RELATED"/>
    <property type="match status" value="1"/>
</dbReference>
<proteinExistence type="predicted"/>
<accession>A0AAD5VJC7</accession>
<dbReference type="GO" id="GO:0015074">
    <property type="term" value="P:DNA integration"/>
    <property type="evidence" value="ECO:0007669"/>
    <property type="project" value="InterPro"/>
</dbReference>
<dbReference type="SUPFAM" id="SSF53098">
    <property type="entry name" value="Ribonuclease H-like"/>
    <property type="match status" value="1"/>
</dbReference>
<dbReference type="InterPro" id="IPR036397">
    <property type="entry name" value="RNaseH_sf"/>
</dbReference>
<dbReference type="InterPro" id="IPR001584">
    <property type="entry name" value="Integrase_cat-core"/>
</dbReference>
<dbReference type="EMBL" id="JANIEX010002028">
    <property type="protein sequence ID" value="KAJ3552615.1"/>
    <property type="molecule type" value="Genomic_DNA"/>
</dbReference>
<dbReference type="Proteomes" id="UP001213000">
    <property type="component" value="Unassembled WGS sequence"/>
</dbReference>
<dbReference type="Pfam" id="PF25597">
    <property type="entry name" value="SH3_retrovirus"/>
    <property type="match status" value="1"/>
</dbReference>
<dbReference type="InterPro" id="IPR057670">
    <property type="entry name" value="SH3_retrovirus"/>
</dbReference>
<feature type="region of interest" description="Disordered" evidence="2">
    <location>
        <begin position="344"/>
        <end position="370"/>
    </location>
</feature>
<comment type="caution">
    <text evidence="4">The sequence shown here is derived from an EMBL/GenBank/DDBJ whole genome shotgun (WGS) entry which is preliminary data.</text>
</comment>
<evidence type="ECO:0000256" key="1">
    <source>
        <dbReference type="ARBA" id="ARBA00022884"/>
    </source>
</evidence>
<dbReference type="Pfam" id="PF07727">
    <property type="entry name" value="RVT_2"/>
    <property type="match status" value="1"/>
</dbReference>
<keyword evidence="5" id="KW-1185">Reference proteome</keyword>
<dbReference type="InterPro" id="IPR012337">
    <property type="entry name" value="RNaseH-like_sf"/>
</dbReference>
<dbReference type="GO" id="GO:0005634">
    <property type="term" value="C:nucleus"/>
    <property type="evidence" value="ECO:0007669"/>
    <property type="project" value="UniProtKB-ARBA"/>
</dbReference>
<evidence type="ECO:0000256" key="2">
    <source>
        <dbReference type="SAM" id="MobiDB-lite"/>
    </source>
</evidence>
<evidence type="ECO:0000259" key="3">
    <source>
        <dbReference type="PROSITE" id="PS50994"/>
    </source>
</evidence>
<dbReference type="CDD" id="cd09272">
    <property type="entry name" value="RNase_HI_RT_Ty1"/>
    <property type="match status" value="1"/>
</dbReference>
<protein>
    <recommendedName>
        <fullName evidence="3">Integrase catalytic domain-containing protein</fullName>
    </recommendedName>
</protein>
<dbReference type="InterPro" id="IPR013103">
    <property type="entry name" value="RVT_2"/>
</dbReference>
<reference evidence="4" key="1">
    <citation type="submission" date="2022-07" db="EMBL/GenBank/DDBJ databases">
        <title>Genome Sequence of Leucocoprinus birnbaumii.</title>
        <authorList>
            <person name="Buettner E."/>
        </authorList>
    </citation>
    <scope>NUCLEOTIDE SEQUENCE</scope>
    <source>
        <strain evidence="4">VT141</strain>
    </source>
</reference>
<dbReference type="AlphaFoldDB" id="A0AAD5VJC7"/>
<keyword evidence="1" id="KW-0694">RNA-binding</keyword>
<dbReference type="GO" id="GO:0003723">
    <property type="term" value="F:RNA binding"/>
    <property type="evidence" value="ECO:0007669"/>
    <property type="project" value="UniProtKB-KW"/>
</dbReference>
<organism evidence="4 5">
    <name type="scientific">Leucocoprinus birnbaumii</name>
    <dbReference type="NCBI Taxonomy" id="56174"/>
    <lineage>
        <taxon>Eukaryota</taxon>
        <taxon>Fungi</taxon>
        <taxon>Dikarya</taxon>
        <taxon>Basidiomycota</taxon>
        <taxon>Agaricomycotina</taxon>
        <taxon>Agaricomycetes</taxon>
        <taxon>Agaricomycetidae</taxon>
        <taxon>Agaricales</taxon>
        <taxon>Agaricineae</taxon>
        <taxon>Agaricaceae</taxon>
        <taxon>Leucocoprinus</taxon>
    </lineage>
</organism>
<gene>
    <name evidence="4" type="ORF">NP233_g12840</name>
</gene>
<sequence length="912" mass="103177">MISHDLVDGLNIKGELSMGGLCEDCIFGKHTAHLFNDINKPETDILEKVYIDLWGPAAVQSAGGALYFMMIMDGCSSYRTVAFLSTKSSDITLKVFKAWHVEAERQTGRKLKQVRMDMGREWYNQAWEDYRQEHGLRFEFMTPYTHQQNGTAERSVQTILDGTHSIMAESGLPLKYWADTVQTVVYVWNFIPSSRRPKTVPAELWTGRRQDVSHLQPFGSTAYAHVPLDLGLSKLSPRSTRLTMIGYYGREGYKLLDRSTGAIHKSRDVIFEEGQIHIAQQPTRALFSEDDDPFPYHPPQAKTPHQGEANPIDADVDMDASKDQLGLPQHGIVPRPVKMTDLHDDSTEITRPSPVVTGDKPENEGEDANGPLAIRRSRREARPSRKMLESMEYLKRTTAHMVDVDKWIPRTYKEAMTRPDLWWEPMSREIEMLKERGVFEVWKEDGDLKDRKARTVAKGFTQVLGEDYDETYASVARLESVRLVCAITAARGLRLWQVDFVSAFLNSDNTFEVYMEQPRDFEEGGEEYIWKLLKTLYGTMQGAHDWAENLDRTFEGHGYYKSRADPQIRSRVIEDELTITSTWTDDILGASSSLDGEASAKSELAASYEIKDLGNAKLILGMRIDRDKDGNITLSQKAYCQHMLKRFRMDKCSPATTPLPPGISLTSNDCPATPQEIADMKSVPYREALGSLMWLQVATRPNLSFAVNLLARFANNPGPAHWNTLKHTLSYVRGTMDYGITYRRGESVDPYGYVDSDFAGDVESRKSTEGNVFFVAGGPVSWASKRQETVALSTVEAEYMAFTRATQQALWLKKFFDELGLGTKLPIIINADNDSSISNSKYDKNHRRTKHIDVKHHFVKEKVKLGKVTFSYIPSAENVADLFTKPLPRDAVTRFVKKLGLIPESATIQGEC</sequence>
<evidence type="ECO:0000313" key="4">
    <source>
        <dbReference type="EMBL" id="KAJ3552615.1"/>
    </source>
</evidence>
<dbReference type="PROSITE" id="PS50994">
    <property type="entry name" value="INTEGRASE"/>
    <property type="match status" value="1"/>
</dbReference>
<dbReference type="Gene3D" id="3.30.420.10">
    <property type="entry name" value="Ribonuclease H-like superfamily/Ribonuclease H"/>
    <property type="match status" value="1"/>
</dbReference>
<evidence type="ECO:0000313" key="5">
    <source>
        <dbReference type="Proteomes" id="UP001213000"/>
    </source>
</evidence>
<name>A0AAD5VJC7_9AGAR</name>